<feature type="compositionally biased region" description="Polar residues" evidence="2">
    <location>
        <begin position="477"/>
        <end position="505"/>
    </location>
</feature>
<feature type="compositionally biased region" description="Polar residues" evidence="2">
    <location>
        <begin position="450"/>
        <end position="466"/>
    </location>
</feature>
<feature type="compositionally biased region" description="Polar residues" evidence="2">
    <location>
        <begin position="277"/>
        <end position="287"/>
    </location>
</feature>
<dbReference type="KEGG" id="kbi:30205847"/>
<keyword evidence="5" id="KW-1185">Reference proteome</keyword>
<evidence type="ECO:0000313" key="3">
    <source>
        <dbReference type="EMBL" id="OCF29935.1"/>
    </source>
</evidence>
<evidence type="ECO:0000256" key="1">
    <source>
        <dbReference type="SAM" id="Coils"/>
    </source>
</evidence>
<dbReference type="EMBL" id="KI894018">
    <property type="protein sequence ID" value="OCF29935.1"/>
    <property type="molecule type" value="Genomic_DNA"/>
</dbReference>
<keyword evidence="1" id="KW-0175">Coiled coil</keyword>
<reference evidence="3" key="1">
    <citation type="submission" date="2013-07" db="EMBL/GenBank/DDBJ databases">
        <title>The Genome Sequence of Cryptococcus bestiolae CBS10118.</title>
        <authorList>
            <consortium name="The Broad Institute Genome Sequencing Platform"/>
            <person name="Cuomo C."/>
            <person name="Litvintseva A."/>
            <person name="Chen Y."/>
            <person name="Heitman J."/>
            <person name="Sun S."/>
            <person name="Springer D."/>
            <person name="Dromer F."/>
            <person name="Young S.K."/>
            <person name="Zeng Q."/>
            <person name="Gargeya S."/>
            <person name="Fitzgerald M."/>
            <person name="Abouelleil A."/>
            <person name="Alvarado L."/>
            <person name="Berlin A.M."/>
            <person name="Chapman S.B."/>
            <person name="Dewar J."/>
            <person name="Goldberg J."/>
            <person name="Griggs A."/>
            <person name="Gujja S."/>
            <person name="Hansen M."/>
            <person name="Howarth C."/>
            <person name="Imamovic A."/>
            <person name="Larimer J."/>
            <person name="McCowan C."/>
            <person name="Murphy C."/>
            <person name="Pearson M."/>
            <person name="Priest M."/>
            <person name="Roberts A."/>
            <person name="Saif S."/>
            <person name="Shea T."/>
            <person name="Sykes S."/>
            <person name="Wortman J."/>
            <person name="Nusbaum C."/>
            <person name="Birren B."/>
        </authorList>
    </citation>
    <scope>NUCLEOTIDE SEQUENCE [LARGE SCALE GENOMIC DNA]</scope>
    <source>
        <strain evidence="3">CBS 10118</strain>
    </source>
</reference>
<dbReference type="EMBL" id="CP144541">
    <property type="protein sequence ID" value="WVW80769.1"/>
    <property type="molecule type" value="Genomic_DNA"/>
</dbReference>
<proteinExistence type="predicted"/>
<feature type="coiled-coil region" evidence="1">
    <location>
        <begin position="98"/>
        <end position="132"/>
    </location>
</feature>
<feature type="compositionally biased region" description="Acidic residues" evidence="2">
    <location>
        <begin position="1"/>
        <end position="12"/>
    </location>
</feature>
<feature type="compositionally biased region" description="Polar residues" evidence="2">
    <location>
        <begin position="308"/>
        <end position="328"/>
    </location>
</feature>
<dbReference type="AlphaFoldDB" id="A0A1B9GG56"/>
<reference evidence="4" key="4">
    <citation type="submission" date="2024-02" db="EMBL/GenBank/DDBJ databases">
        <title>Comparative genomics of Cryptococcus and Kwoniella reveals pathogenesis evolution and contrasting modes of karyotype evolution via chromosome fusion or intercentromeric recombination.</title>
        <authorList>
            <person name="Coelho M.A."/>
            <person name="David-Palma M."/>
            <person name="Shea T."/>
            <person name="Bowers K."/>
            <person name="McGinley-Smith S."/>
            <person name="Mohammad A.W."/>
            <person name="Gnirke A."/>
            <person name="Yurkov A.M."/>
            <person name="Nowrousian M."/>
            <person name="Sun S."/>
            <person name="Cuomo C.A."/>
            <person name="Heitman J."/>
        </authorList>
    </citation>
    <scope>NUCLEOTIDE SEQUENCE</scope>
    <source>
        <strain evidence="4">CBS 10118</strain>
    </source>
</reference>
<feature type="compositionally biased region" description="Low complexity" evidence="2">
    <location>
        <begin position="199"/>
        <end position="225"/>
    </location>
</feature>
<reference evidence="4" key="2">
    <citation type="submission" date="2013-07" db="EMBL/GenBank/DDBJ databases">
        <authorList>
            <consortium name="The Broad Institute Genome Sequencing Platform"/>
            <person name="Cuomo C."/>
            <person name="Litvintseva A."/>
            <person name="Chen Y."/>
            <person name="Heitman J."/>
            <person name="Sun S."/>
            <person name="Springer D."/>
            <person name="Dromer F."/>
            <person name="Young S.K."/>
            <person name="Zeng Q."/>
            <person name="Gargeya S."/>
            <person name="Fitzgerald M."/>
            <person name="Abouelleil A."/>
            <person name="Alvarado L."/>
            <person name="Berlin A.M."/>
            <person name="Chapman S.B."/>
            <person name="Dewar J."/>
            <person name="Goldberg J."/>
            <person name="Griggs A."/>
            <person name="Gujja S."/>
            <person name="Hansen M."/>
            <person name="Howarth C."/>
            <person name="Imamovic A."/>
            <person name="Larimer J."/>
            <person name="McCowan C."/>
            <person name="Murphy C."/>
            <person name="Pearson M."/>
            <person name="Priest M."/>
            <person name="Roberts A."/>
            <person name="Saif S."/>
            <person name="Shea T."/>
            <person name="Sykes S."/>
            <person name="Wortman J."/>
            <person name="Nusbaum C."/>
            <person name="Birren B."/>
        </authorList>
    </citation>
    <scope>NUCLEOTIDE SEQUENCE</scope>
    <source>
        <strain evidence="4">CBS 10118</strain>
    </source>
</reference>
<evidence type="ECO:0000313" key="4">
    <source>
        <dbReference type="EMBL" id="WVW80769.1"/>
    </source>
</evidence>
<accession>A0A1B9GG56</accession>
<feature type="region of interest" description="Disordered" evidence="2">
    <location>
        <begin position="308"/>
        <end position="342"/>
    </location>
</feature>
<dbReference type="VEuPathDB" id="FungiDB:I302_01448"/>
<dbReference type="GeneID" id="30205847"/>
<feature type="region of interest" description="Disordered" evidence="2">
    <location>
        <begin position="194"/>
        <end position="287"/>
    </location>
</feature>
<dbReference type="OrthoDB" id="10690124at2759"/>
<sequence length="614" mass="66605">MASTMTDEEFETIDCTQPQKVEPSPSSYPPPLFLPLRYQRQGSILDHPSFLRFPQPTKTLSLPETIQPPSPPVTRTIPPFPLTAADFALVEGIDEGTYRAVKRARREETREARAARKKLRKEEGRKEVLRKVNSGWEVICVGDDEDDVMGDVVSGQDLGQVKQPTKQSLLNIVLTYQDHVSLSNIDINDSFESIESGRETSSSPSSSRTASGTSSHSNSTITLPDEPLPEPPFDASQVLSSSMDIDLDQPRSPIQETDFPASLEPNPFSNDSEDVPQISNESAQESETALALEAVKILVGRANNDNQDITMEQHPEGSSSSAPPTQVSDDSHDMNFDSDVSGVPQTLSRTLIQPNSDVGSALGDTLDHETSISLPVDEIDGSDHTPSLPPLLDKTNITQPDCHGSDGLMPQQTQRLMENANSTNISIQNPHSITVEGDGDSILHDPMDDTANTSQQLRRAPSSSSIDMPCPNPALIQPSSLPYPTHSQCTIPQSESATPDQSQTDAMGPASWINEVQSPFAKLGRGAPRPSRNHVALPKTPFSLFKPTRLPSQQRDMHAPSDSDVTPSDRSKSSKATNGYLPTPSPSPSPSKPSKINMQVGPPSGWTISKFYPS</sequence>
<feature type="region of interest" description="Disordered" evidence="2">
    <location>
        <begin position="1"/>
        <end position="33"/>
    </location>
</feature>
<organism evidence="3">
    <name type="scientific">Kwoniella bestiolae CBS 10118</name>
    <dbReference type="NCBI Taxonomy" id="1296100"/>
    <lineage>
        <taxon>Eukaryota</taxon>
        <taxon>Fungi</taxon>
        <taxon>Dikarya</taxon>
        <taxon>Basidiomycota</taxon>
        <taxon>Agaricomycotina</taxon>
        <taxon>Tremellomycetes</taxon>
        <taxon>Tremellales</taxon>
        <taxon>Cryptococcaceae</taxon>
        <taxon>Kwoniella</taxon>
    </lineage>
</organism>
<name>A0A1B9GG56_9TREE</name>
<feature type="compositionally biased region" description="Basic and acidic residues" evidence="2">
    <location>
        <begin position="555"/>
        <end position="572"/>
    </location>
</feature>
<feature type="region of interest" description="Disordered" evidence="2">
    <location>
        <begin position="522"/>
        <end position="614"/>
    </location>
</feature>
<protein>
    <submittedName>
        <fullName evidence="3">Uncharacterized protein</fullName>
    </submittedName>
</protein>
<gene>
    <name evidence="3" type="ORF">I302_01448</name>
    <name evidence="4" type="ORF">I302_102755</name>
</gene>
<feature type="region of interest" description="Disordered" evidence="2">
    <location>
        <begin position="434"/>
        <end position="507"/>
    </location>
</feature>
<dbReference type="Proteomes" id="UP000092730">
    <property type="component" value="Chromosome 1"/>
</dbReference>
<dbReference type="RefSeq" id="XP_019051005.1">
    <property type="nucleotide sequence ID" value="XM_019188127.1"/>
</dbReference>
<evidence type="ECO:0000256" key="2">
    <source>
        <dbReference type="SAM" id="MobiDB-lite"/>
    </source>
</evidence>
<reference evidence="3" key="3">
    <citation type="submission" date="2014-01" db="EMBL/GenBank/DDBJ databases">
        <title>Evolution of pathogenesis and genome organization in the Tremellales.</title>
        <authorList>
            <person name="Cuomo C."/>
            <person name="Litvintseva A."/>
            <person name="Heitman J."/>
            <person name="Chen Y."/>
            <person name="Sun S."/>
            <person name="Springer D."/>
            <person name="Dromer F."/>
            <person name="Young S."/>
            <person name="Zeng Q."/>
            <person name="Chapman S."/>
            <person name="Gujja S."/>
            <person name="Saif S."/>
            <person name="Birren B."/>
        </authorList>
    </citation>
    <scope>NUCLEOTIDE SEQUENCE</scope>
    <source>
        <strain evidence="3">CBS 10118</strain>
    </source>
</reference>
<evidence type="ECO:0000313" key="5">
    <source>
        <dbReference type="Proteomes" id="UP000092730"/>
    </source>
</evidence>